<reference evidence="2" key="2">
    <citation type="submission" date="2015-06" db="UniProtKB">
        <authorList>
            <consortium name="EnsemblMetazoa"/>
        </authorList>
    </citation>
    <scope>IDENTIFICATION</scope>
</reference>
<dbReference type="Proteomes" id="UP000015104">
    <property type="component" value="Unassembled WGS sequence"/>
</dbReference>
<keyword evidence="1" id="KW-1133">Transmembrane helix</keyword>
<evidence type="ECO:0000313" key="3">
    <source>
        <dbReference type="Proteomes" id="UP000015104"/>
    </source>
</evidence>
<sequence length="269" mass="31673">MISSNGVEHHVKQNGEKVKQLRLRYYTLVCIKWSHLIAERTKKVISLVDYPEYSSDYVYYQVLGSINGTCLMTLFPNLITVLYKFYRKVKDSKNMVSFVRNHESLKGIINFLDVPIEKYCDKLEMLSSDRIEPDILQNGSCIKQLHTWNDYEDLKRVAHHFPNLERLHISIIGIYCINISSETFSVLVALLDVRECPEVTRRTANYVEDYCKRYGRSIKFYFEGNYHEIGTDWPQLSTKQQKISRGFDFMKNCFLKDFDDLPCFSVSDY</sequence>
<keyword evidence="1" id="KW-0472">Membrane</keyword>
<reference evidence="3" key="1">
    <citation type="submission" date="2011-08" db="EMBL/GenBank/DDBJ databases">
        <authorList>
            <person name="Rombauts S."/>
        </authorList>
    </citation>
    <scope>NUCLEOTIDE SEQUENCE</scope>
    <source>
        <strain evidence="3">London</strain>
    </source>
</reference>
<name>T1L6H6_TETUR</name>
<keyword evidence="1" id="KW-0812">Transmembrane</keyword>
<evidence type="ECO:0000313" key="2">
    <source>
        <dbReference type="EnsemblMetazoa" id="tetur82g00040.1"/>
    </source>
</evidence>
<dbReference type="HOGENOM" id="CLU_135841_0_0_1"/>
<dbReference type="AlphaFoldDB" id="T1L6H6"/>
<accession>T1L6H6</accession>
<proteinExistence type="predicted"/>
<evidence type="ECO:0000256" key="1">
    <source>
        <dbReference type="SAM" id="Phobius"/>
    </source>
</evidence>
<dbReference type="EMBL" id="CAEY01001910">
    <property type="status" value="NOT_ANNOTATED_CDS"/>
    <property type="molecule type" value="Genomic_DNA"/>
</dbReference>
<organism evidence="2 3">
    <name type="scientific">Tetranychus urticae</name>
    <name type="common">Two-spotted spider mite</name>
    <dbReference type="NCBI Taxonomy" id="32264"/>
    <lineage>
        <taxon>Eukaryota</taxon>
        <taxon>Metazoa</taxon>
        <taxon>Ecdysozoa</taxon>
        <taxon>Arthropoda</taxon>
        <taxon>Chelicerata</taxon>
        <taxon>Arachnida</taxon>
        <taxon>Acari</taxon>
        <taxon>Acariformes</taxon>
        <taxon>Trombidiformes</taxon>
        <taxon>Prostigmata</taxon>
        <taxon>Eleutherengona</taxon>
        <taxon>Raphignathae</taxon>
        <taxon>Tetranychoidea</taxon>
        <taxon>Tetranychidae</taxon>
        <taxon>Tetranychus</taxon>
    </lineage>
</organism>
<dbReference type="EnsemblMetazoa" id="tetur82g00040.1">
    <property type="protein sequence ID" value="tetur82g00040.1"/>
    <property type="gene ID" value="tetur82g00040"/>
</dbReference>
<keyword evidence="3" id="KW-1185">Reference proteome</keyword>
<protein>
    <submittedName>
        <fullName evidence="2">Uncharacterized protein</fullName>
    </submittedName>
</protein>
<feature type="transmembrane region" description="Helical" evidence="1">
    <location>
        <begin position="58"/>
        <end position="83"/>
    </location>
</feature>